<comment type="subcellular location">
    <subcellularLocation>
        <location evidence="1">Nucleus</location>
    </subcellularLocation>
</comment>
<keyword evidence="8" id="KW-1185">Reference proteome</keyword>
<reference evidence="7 8" key="1">
    <citation type="submission" date="2017-11" db="EMBL/GenBank/DDBJ databases">
        <title>De novo assembly and phasing of dikaryotic genomes from two isolates of Puccinia coronata f. sp. avenae, the causal agent of oat crown rust.</title>
        <authorList>
            <person name="Miller M.E."/>
            <person name="Zhang Y."/>
            <person name="Omidvar V."/>
            <person name="Sperschneider J."/>
            <person name="Schwessinger B."/>
            <person name="Raley C."/>
            <person name="Palmer J.M."/>
            <person name="Garnica D."/>
            <person name="Upadhyaya N."/>
            <person name="Rathjen J."/>
            <person name="Taylor J.M."/>
            <person name="Park R.F."/>
            <person name="Dodds P.N."/>
            <person name="Hirsch C.D."/>
            <person name="Kianian S.F."/>
            <person name="Figueroa M."/>
        </authorList>
    </citation>
    <scope>NUCLEOTIDE SEQUENCE [LARGE SCALE GENOMIC DNA]</scope>
    <source>
        <strain evidence="7">12NC29</strain>
    </source>
</reference>
<organism evidence="7 8">
    <name type="scientific">Puccinia coronata f. sp. avenae</name>
    <dbReference type="NCBI Taxonomy" id="200324"/>
    <lineage>
        <taxon>Eukaryota</taxon>
        <taxon>Fungi</taxon>
        <taxon>Dikarya</taxon>
        <taxon>Basidiomycota</taxon>
        <taxon>Pucciniomycotina</taxon>
        <taxon>Pucciniomycetes</taxon>
        <taxon>Pucciniales</taxon>
        <taxon>Pucciniaceae</taxon>
        <taxon>Puccinia</taxon>
    </lineage>
</organism>
<dbReference type="PANTHER" id="PTHR46481:SF10">
    <property type="entry name" value="ZINC FINGER BED DOMAIN-CONTAINING PROTEIN 39"/>
    <property type="match status" value="1"/>
</dbReference>
<dbReference type="STRING" id="200324.A0A2N5V2J2"/>
<keyword evidence="3" id="KW-0863">Zinc-finger</keyword>
<dbReference type="GO" id="GO:0046983">
    <property type="term" value="F:protein dimerization activity"/>
    <property type="evidence" value="ECO:0007669"/>
    <property type="project" value="InterPro"/>
</dbReference>
<evidence type="ECO:0000256" key="5">
    <source>
        <dbReference type="ARBA" id="ARBA00023242"/>
    </source>
</evidence>
<keyword evidence="2" id="KW-0479">Metal-binding</keyword>
<evidence type="ECO:0000256" key="2">
    <source>
        <dbReference type="ARBA" id="ARBA00022723"/>
    </source>
</evidence>
<accession>A0A2N5V2J2</accession>
<dbReference type="GO" id="GO:0005634">
    <property type="term" value="C:nucleus"/>
    <property type="evidence" value="ECO:0007669"/>
    <property type="project" value="UniProtKB-SubCell"/>
</dbReference>
<evidence type="ECO:0000313" key="8">
    <source>
        <dbReference type="Proteomes" id="UP000235388"/>
    </source>
</evidence>
<dbReference type="OrthoDB" id="3270175at2759"/>
<evidence type="ECO:0000256" key="4">
    <source>
        <dbReference type="ARBA" id="ARBA00022833"/>
    </source>
</evidence>
<dbReference type="AlphaFoldDB" id="A0A2N5V2J2"/>
<evidence type="ECO:0000256" key="1">
    <source>
        <dbReference type="ARBA" id="ARBA00004123"/>
    </source>
</evidence>
<keyword evidence="5" id="KW-0539">Nucleus</keyword>
<feature type="domain" description="HAT C-terminal dimerisation" evidence="6">
    <location>
        <begin position="115"/>
        <end position="187"/>
    </location>
</feature>
<keyword evidence="4" id="KW-0862">Zinc</keyword>
<dbReference type="GO" id="GO:0008270">
    <property type="term" value="F:zinc ion binding"/>
    <property type="evidence" value="ECO:0007669"/>
    <property type="project" value="UniProtKB-KW"/>
</dbReference>
<evidence type="ECO:0000259" key="6">
    <source>
        <dbReference type="Pfam" id="PF05699"/>
    </source>
</evidence>
<gene>
    <name evidence="7" type="ORF">PCANC_13433</name>
</gene>
<dbReference type="InterPro" id="IPR012337">
    <property type="entry name" value="RNaseH-like_sf"/>
</dbReference>
<sequence>MIAKLKKYLVLALGKTAPICAMILDLRIKMDYIRENTTFIKKEIRPNFDPALILSEFKIEAKHFDCSPARCNPQSHQPLAAQNKQTSVVSKPFCRGVGQPALDDLKSEIQAYFKARLEGSHIQVLDYWCSNELISPSMAAMAKCFLAIPSTSAPSKQVFLQCKTVFGPQRASLSPQSIEHLLCLKEW</sequence>
<proteinExistence type="predicted"/>
<dbReference type="Proteomes" id="UP000235388">
    <property type="component" value="Unassembled WGS sequence"/>
</dbReference>
<comment type="caution">
    <text evidence="7">The sequence shown here is derived from an EMBL/GenBank/DDBJ whole genome shotgun (WGS) entry which is preliminary data.</text>
</comment>
<protein>
    <recommendedName>
        <fullName evidence="6">HAT C-terminal dimerisation domain-containing protein</fullName>
    </recommendedName>
</protein>
<dbReference type="SUPFAM" id="SSF53098">
    <property type="entry name" value="Ribonuclease H-like"/>
    <property type="match status" value="1"/>
</dbReference>
<dbReference type="EMBL" id="PGCJ01000139">
    <property type="protein sequence ID" value="PLW44204.1"/>
    <property type="molecule type" value="Genomic_DNA"/>
</dbReference>
<dbReference type="PANTHER" id="PTHR46481">
    <property type="entry name" value="ZINC FINGER BED DOMAIN-CONTAINING PROTEIN 4"/>
    <property type="match status" value="1"/>
</dbReference>
<evidence type="ECO:0000313" key="7">
    <source>
        <dbReference type="EMBL" id="PLW44204.1"/>
    </source>
</evidence>
<dbReference type="InterPro" id="IPR008906">
    <property type="entry name" value="HATC_C_dom"/>
</dbReference>
<name>A0A2N5V2J2_9BASI</name>
<dbReference type="Pfam" id="PF05699">
    <property type="entry name" value="Dimer_Tnp_hAT"/>
    <property type="match status" value="1"/>
</dbReference>
<dbReference type="InterPro" id="IPR052035">
    <property type="entry name" value="ZnF_BED_domain_contain"/>
</dbReference>
<evidence type="ECO:0000256" key="3">
    <source>
        <dbReference type="ARBA" id="ARBA00022771"/>
    </source>
</evidence>